<reference evidence="4" key="1">
    <citation type="submission" date="2017-09" db="EMBL/GenBank/DDBJ databases">
        <authorList>
            <person name="Zhang Y."/>
            <person name="Huang X."/>
            <person name="Liu J."/>
            <person name="Lu L."/>
            <person name="Peng K."/>
        </authorList>
    </citation>
    <scope>NUCLEOTIDE SEQUENCE [LARGE SCALE GENOMIC DNA]</scope>
    <source>
        <strain evidence="4">S-XJ-1</strain>
    </source>
</reference>
<organism evidence="3 4">
    <name type="scientific">Dietzia natronolimnaea</name>
    <dbReference type="NCBI Taxonomy" id="161920"/>
    <lineage>
        <taxon>Bacteria</taxon>
        <taxon>Bacillati</taxon>
        <taxon>Actinomycetota</taxon>
        <taxon>Actinomycetes</taxon>
        <taxon>Mycobacteriales</taxon>
        <taxon>Dietziaceae</taxon>
        <taxon>Dietzia</taxon>
    </lineage>
</organism>
<feature type="transmembrane region" description="Helical" evidence="2">
    <location>
        <begin position="88"/>
        <end position="107"/>
    </location>
</feature>
<name>A0A2A2WTM7_9ACTN</name>
<dbReference type="RefSeq" id="WP_095717039.1">
    <property type="nucleotide sequence ID" value="NZ_NTGA01000004.1"/>
</dbReference>
<keyword evidence="2" id="KW-0812">Transmembrane</keyword>
<dbReference type="EMBL" id="NTGA01000004">
    <property type="protein sequence ID" value="PAY24572.1"/>
    <property type="molecule type" value="Genomic_DNA"/>
</dbReference>
<keyword evidence="4" id="KW-1185">Reference proteome</keyword>
<feature type="compositionally biased region" description="Low complexity" evidence="1">
    <location>
        <begin position="58"/>
        <end position="69"/>
    </location>
</feature>
<keyword evidence="2" id="KW-1133">Transmembrane helix</keyword>
<keyword evidence="2" id="KW-0472">Membrane</keyword>
<protein>
    <submittedName>
        <fullName evidence="3">Uncharacterized protein</fullName>
    </submittedName>
</protein>
<evidence type="ECO:0000256" key="1">
    <source>
        <dbReference type="SAM" id="MobiDB-lite"/>
    </source>
</evidence>
<dbReference type="Proteomes" id="UP000218810">
    <property type="component" value="Unassembled WGS sequence"/>
</dbReference>
<evidence type="ECO:0000313" key="4">
    <source>
        <dbReference type="Proteomes" id="UP000218810"/>
    </source>
</evidence>
<evidence type="ECO:0000313" key="3">
    <source>
        <dbReference type="EMBL" id="PAY24572.1"/>
    </source>
</evidence>
<gene>
    <name evidence="3" type="ORF">CEY15_01850</name>
</gene>
<dbReference type="AlphaFoldDB" id="A0A2A2WTM7"/>
<evidence type="ECO:0000256" key="2">
    <source>
        <dbReference type="SAM" id="Phobius"/>
    </source>
</evidence>
<comment type="caution">
    <text evidence="3">The sequence shown here is derived from an EMBL/GenBank/DDBJ whole genome shotgun (WGS) entry which is preliminary data.</text>
</comment>
<accession>A0A2A2WTM7</accession>
<proteinExistence type="predicted"/>
<sequence length="127" mass="12494">MVRRRPAAVSGAVFLPLVAAFLVALGLSLVMVGGPVASAQGTGSGARVEVTDLPVLSELPPLPVEGDSPAPEDESDSSPLGISGVQTVALGLAAAVLVAGGMGLALVTRRGRVVLPEEQAPPTGPAP</sequence>
<feature type="region of interest" description="Disordered" evidence="1">
    <location>
        <begin position="58"/>
        <end position="81"/>
    </location>
</feature>